<evidence type="ECO:0000256" key="2">
    <source>
        <dbReference type="ARBA" id="ARBA00022741"/>
    </source>
</evidence>
<keyword evidence="2" id="KW-0547">Nucleotide-binding</keyword>
<dbReference type="PANTHER" id="PTHR42780:SF1">
    <property type="entry name" value="ISOLEUCINE--TRNA LIGASE, CYTOPLASMIC"/>
    <property type="match status" value="1"/>
</dbReference>
<evidence type="ECO:0000256" key="1">
    <source>
        <dbReference type="ARBA" id="ARBA00022598"/>
    </source>
</evidence>
<organism evidence="9">
    <name type="scientific">mine drainage metagenome</name>
    <dbReference type="NCBI Taxonomy" id="410659"/>
    <lineage>
        <taxon>unclassified sequences</taxon>
        <taxon>metagenomes</taxon>
        <taxon>ecological metagenomes</taxon>
    </lineage>
</organism>
<dbReference type="SUPFAM" id="SSF47323">
    <property type="entry name" value="Anticodon-binding domain of a subclass of class I aminoacyl-tRNA synthetases"/>
    <property type="match status" value="1"/>
</dbReference>
<dbReference type="Pfam" id="PF08264">
    <property type="entry name" value="Anticodon_1"/>
    <property type="match status" value="1"/>
</dbReference>
<reference evidence="9" key="2">
    <citation type="journal article" date="2014" name="ISME J.">
        <title>Microbial stratification in low pH oxic and suboxic macroscopic growths along an acid mine drainage.</title>
        <authorList>
            <person name="Mendez-Garcia C."/>
            <person name="Mesa V."/>
            <person name="Sprenger R.R."/>
            <person name="Richter M."/>
            <person name="Diez M.S."/>
            <person name="Solano J."/>
            <person name="Bargiela R."/>
            <person name="Golyshina O.V."/>
            <person name="Manteca A."/>
            <person name="Ramos J.L."/>
            <person name="Gallego J.R."/>
            <person name="Llorente I."/>
            <person name="Martins Dos Santos V.A."/>
            <person name="Jensen O.N."/>
            <person name="Pelaez A.I."/>
            <person name="Sanchez J."/>
            <person name="Ferrer M."/>
        </authorList>
    </citation>
    <scope>NUCLEOTIDE SEQUENCE</scope>
</reference>
<dbReference type="Pfam" id="PF00133">
    <property type="entry name" value="tRNA-synt_1"/>
    <property type="match status" value="1"/>
</dbReference>
<dbReference type="AlphaFoldDB" id="T1B7V2"/>
<dbReference type="SUPFAM" id="SSF52374">
    <property type="entry name" value="Nucleotidylyl transferase"/>
    <property type="match status" value="1"/>
</dbReference>
<dbReference type="GO" id="GO:0005524">
    <property type="term" value="F:ATP binding"/>
    <property type="evidence" value="ECO:0007669"/>
    <property type="project" value="UniProtKB-KW"/>
</dbReference>
<keyword evidence="1" id="KW-0436">Ligase</keyword>
<dbReference type="GO" id="GO:0004822">
    <property type="term" value="F:isoleucine-tRNA ligase activity"/>
    <property type="evidence" value="ECO:0007669"/>
    <property type="project" value="InterPro"/>
</dbReference>
<dbReference type="Gene3D" id="1.10.730.10">
    <property type="entry name" value="Isoleucyl-tRNA Synthetase, Domain 1"/>
    <property type="match status" value="1"/>
</dbReference>
<feature type="non-terminal residue" evidence="9">
    <location>
        <position position="1"/>
    </location>
</feature>
<feature type="domain" description="Aminoacyl-tRNA synthetase class Ia" evidence="7">
    <location>
        <begin position="32"/>
        <end position="217"/>
    </location>
</feature>
<protein>
    <submittedName>
        <fullName evidence="9">Isoleucyl-tRNA synthetase 2</fullName>
    </submittedName>
</protein>
<feature type="compositionally biased region" description="Basic and acidic residues" evidence="6">
    <location>
        <begin position="1"/>
        <end position="12"/>
    </location>
</feature>
<evidence type="ECO:0000256" key="6">
    <source>
        <dbReference type="SAM" id="MobiDB-lite"/>
    </source>
</evidence>
<feature type="non-terminal residue" evidence="9">
    <location>
        <position position="379"/>
    </location>
</feature>
<dbReference type="EMBL" id="AUZY01007319">
    <property type="protein sequence ID" value="EQD50290.1"/>
    <property type="molecule type" value="Genomic_DNA"/>
</dbReference>
<keyword evidence="4" id="KW-0648">Protein biosynthesis</keyword>
<evidence type="ECO:0000256" key="4">
    <source>
        <dbReference type="ARBA" id="ARBA00022917"/>
    </source>
</evidence>
<evidence type="ECO:0000259" key="8">
    <source>
        <dbReference type="Pfam" id="PF08264"/>
    </source>
</evidence>
<feature type="region of interest" description="Disordered" evidence="6">
    <location>
        <begin position="1"/>
        <end position="27"/>
    </location>
</feature>
<dbReference type="PANTHER" id="PTHR42780">
    <property type="entry name" value="SOLEUCYL-TRNA SYNTHETASE"/>
    <property type="match status" value="1"/>
</dbReference>
<name>T1B7V2_9ZZZZ</name>
<keyword evidence="3" id="KW-0067">ATP-binding</keyword>
<comment type="caution">
    <text evidence="9">The sequence shown here is derived from an EMBL/GenBank/DDBJ whole genome shotgun (WGS) entry which is preliminary data.</text>
</comment>
<dbReference type="GO" id="GO:0006428">
    <property type="term" value="P:isoleucyl-tRNA aminoacylation"/>
    <property type="evidence" value="ECO:0007669"/>
    <property type="project" value="TreeGrafter"/>
</dbReference>
<accession>T1B7V2</accession>
<gene>
    <name evidence="9" type="ORF">B1B_11291</name>
</gene>
<feature type="domain" description="Methionyl/Valyl/Leucyl/Isoleucyl-tRNA synthetase anticodon-binding" evidence="8">
    <location>
        <begin position="265"/>
        <end position="375"/>
    </location>
</feature>
<evidence type="ECO:0000256" key="5">
    <source>
        <dbReference type="ARBA" id="ARBA00023146"/>
    </source>
</evidence>
<dbReference type="InterPro" id="IPR014729">
    <property type="entry name" value="Rossmann-like_a/b/a_fold"/>
</dbReference>
<sequence>PLHRRPPAEQRHRPLGPRAPAGRAIRQLPHRGQDWALSRNRYWGTPLPIWLCPAGHATCVGSLDELGRLDGAPLPAGFDPHRVQVDRIAFPCPTCGATARREPYTLDAWYDSGAAPFAQYHYPFEPSVFAPGAPLDYVSEGLDQTRGWFYTMLVLSTALFDRPAYRASLTTGMVLDESGRKMSKSKGNVLEPVQLLERIGADPIRWTFLSVDFTEPMRIGETTIQQASGRTLRTLANLVAFHLQNGRADDLPPATALPHPTSALDRWALSRLDATREAVTGALDAVDPRPAAAAVRSLVDDLSTWYVRRSRPRFWGETGPDDRRAAHDTLSYALLGLARLAAPMIPFTAEWVHQEVGETSYAEADASVHLADWPATLAD</sequence>
<evidence type="ECO:0000313" key="9">
    <source>
        <dbReference type="EMBL" id="EQD50290.1"/>
    </source>
</evidence>
<keyword evidence="5 9" id="KW-0030">Aminoacyl-tRNA synthetase</keyword>
<reference evidence="9" key="1">
    <citation type="submission" date="2013-08" db="EMBL/GenBank/DDBJ databases">
        <authorList>
            <person name="Mendez C."/>
            <person name="Richter M."/>
            <person name="Ferrer M."/>
            <person name="Sanchez J."/>
        </authorList>
    </citation>
    <scope>NUCLEOTIDE SEQUENCE</scope>
</reference>
<evidence type="ECO:0000259" key="7">
    <source>
        <dbReference type="Pfam" id="PF00133"/>
    </source>
</evidence>
<dbReference type="InterPro" id="IPR013155">
    <property type="entry name" value="M/V/L/I-tRNA-synth_anticd-bd"/>
</dbReference>
<dbReference type="InterPro" id="IPR023586">
    <property type="entry name" value="Ile-tRNA-ligase_type2"/>
</dbReference>
<dbReference type="InterPro" id="IPR009080">
    <property type="entry name" value="tRNAsynth_Ia_anticodon-bd"/>
</dbReference>
<dbReference type="InterPro" id="IPR002300">
    <property type="entry name" value="aa-tRNA-synth_Ia"/>
</dbReference>
<dbReference type="Gene3D" id="3.40.50.620">
    <property type="entry name" value="HUPs"/>
    <property type="match status" value="1"/>
</dbReference>
<evidence type="ECO:0000256" key="3">
    <source>
        <dbReference type="ARBA" id="ARBA00022840"/>
    </source>
</evidence>
<proteinExistence type="predicted"/>